<proteinExistence type="predicted"/>
<evidence type="ECO:0000313" key="4">
    <source>
        <dbReference type="Proteomes" id="UP000248168"/>
    </source>
</evidence>
<feature type="domain" description="Methyltransferase type 11" evidence="2">
    <location>
        <begin position="67"/>
        <end position="166"/>
    </location>
</feature>
<dbReference type="RefSeq" id="WP_121989827.1">
    <property type="nucleotide sequence ID" value="NZ_OUNR01000017.1"/>
</dbReference>
<sequence length="220" mass="24856">MKTIVLLAALCITLAGSALAEEQHQHRRPDDIKQYLEHLDSTERDRYQKPSEVIEALRLKPGMAIADLGSGSGYFTRRFIEAVTETGMVYAVDVEPEMLAYAKESVIHMHTAYTAEFILAQPDNPKLPFASVDLLFVCNTIHHLENRSKYFSDLKSSLKPGARIAIIDFYPDERSGDLGFPKHHLVARGTIVQEMTAAGYQLAREHSFLPKQYFLEFVVK</sequence>
<dbReference type="EMBL" id="OUNR01000017">
    <property type="protein sequence ID" value="SPP65550.1"/>
    <property type="molecule type" value="Genomic_DNA"/>
</dbReference>
<name>A0A330L6M2_9BACT</name>
<dbReference type="PANTHER" id="PTHR43861">
    <property type="entry name" value="TRANS-ACONITATE 2-METHYLTRANSFERASE-RELATED"/>
    <property type="match status" value="1"/>
</dbReference>
<evidence type="ECO:0000313" key="3">
    <source>
        <dbReference type="EMBL" id="SPP65550.1"/>
    </source>
</evidence>
<dbReference type="GO" id="GO:0008757">
    <property type="term" value="F:S-adenosylmethionine-dependent methyltransferase activity"/>
    <property type="evidence" value="ECO:0007669"/>
    <property type="project" value="InterPro"/>
</dbReference>
<dbReference type="PANTHER" id="PTHR43861:SF1">
    <property type="entry name" value="TRANS-ACONITATE 2-METHYLTRANSFERASE"/>
    <property type="match status" value="1"/>
</dbReference>
<dbReference type="Pfam" id="PF08241">
    <property type="entry name" value="Methyltransf_11"/>
    <property type="match status" value="1"/>
</dbReference>
<feature type="chain" id="PRO_5016276603" evidence="1">
    <location>
        <begin position="21"/>
        <end position="220"/>
    </location>
</feature>
<keyword evidence="1" id="KW-0732">Signal</keyword>
<dbReference type="InParanoid" id="A0A330L6M2"/>
<organism evidence="3 4">
    <name type="scientific">Nitrospira lenta</name>
    <dbReference type="NCBI Taxonomy" id="1436998"/>
    <lineage>
        <taxon>Bacteria</taxon>
        <taxon>Pseudomonadati</taxon>
        <taxon>Nitrospirota</taxon>
        <taxon>Nitrospiria</taxon>
        <taxon>Nitrospirales</taxon>
        <taxon>Nitrospiraceae</taxon>
        <taxon>Nitrospira</taxon>
    </lineage>
</organism>
<dbReference type="CDD" id="cd02440">
    <property type="entry name" value="AdoMet_MTases"/>
    <property type="match status" value="1"/>
</dbReference>
<dbReference type="OrthoDB" id="9784101at2"/>
<dbReference type="Proteomes" id="UP000248168">
    <property type="component" value="Unassembled WGS sequence"/>
</dbReference>
<evidence type="ECO:0000256" key="1">
    <source>
        <dbReference type="SAM" id="SignalP"/>
    </source>
</evidence>
<reference evidence="4" key="1">
    <citation type="submission" date="2018-04" db="EMBL/GenBank/DDBJ databases">
        <authorList>
            <person name="Lucker S."/>
            <person name="Sakoula D."/>
        </authorList>
    </citation>
    <scope>NUCLEOTIDE SEQUENCE [LARGE SCALE GENOMIC DNA]</scope>
</reference>
<protein>
    <submittedName>
        <fullName evidence="3">SAM-dependent methyltransferase</fullName>
    </submittedName>
</protein>
<dbReference type="GO" id="GO:0032259">
    <property type="term" value="P:methylation"/>
    <property type="evidence" value="ECO:0007669"/>
    <property type="project" value="UniProtKB-KW"/>
</dbReference>
<dbReference type="SUPFAM" id="SSF53335">
    <property type="entry name" value="S-adenosyl-L-methionine-dependent methyltransferases"/>
    <property type="match status" value="1"/>
</dbReference>
<gene>
    <name evidence="3" type="primary">smtA</name>
    <name evidence="3" type="ORF">NITLEN_40023</name>
</gene>
<dbReference type="InterPro" id="IPR029063">
    <property type="entry name" value="SAM-dependent_MTases_sf"/>
</dbReference>
<evidence type="ECO:0000259" key="2">
    <source>
        <dbReference type="Pfam" id="PF08241"/>
    </source>
</evidence>
<keyword evidence="3" id="KW-0489">Methyltransferase</keyword>
<dbReference type="Gene3D" id="3.40.50.150">
    <property type="entry name" value="Vaccinia Virus protein VP39"/>
    <property type="match status" value="1"/>
</dbReference>
<accession>A0A330L6M2</accession>
<dbReference type="InterPro" id="IPR013216">
    <property type="entry name" value="Methyltransf_11"/>
</dbReference>
<keyword evidence="4" id="KW-1185">Reference proteome</keyword>
<dbReference type="AlphaFoldDB" id="A0A330L6M2"/>
<feature type="signal peptide" evidence="1">
    <location>
        <begin position="1"/>
        <end position="20"/>
    </location>
</feature>
<keyword evidence="3" id="KW-0808">Transferase</keyword>